<evidence type="ECO:0000313" key="6">
    <source>
        <dbReference type="Proteomes" id="UP001230253"/>
    </source>
</evidence>
<reference evidence="5 6" key="1">
    <citation type="submission" date="2023-07" db="EMBL/GenBank/DDBJ databases">
        <title>Genomic Encyclopedia of Type Strains, Phase IV (KMG-IV): sequencing the most valuable type-strain genomes for metagenomic binning, comparative biology and taxonomic classification.</title>
        <authorList>
            <person name="Goeker M."/>
        </authorList>
    </citation>
    <scope>NUCLEOTIDE SEQUENCE [LARGE SCALE GENOMIC DNA]</scope>
    <source>
        <strain evidence="5 6">DSM 11549</strain>
    </source>
</reference>
<sequence length="232" mass="25857">MLSELERESRTVRRHETLVDEGEPNRLFVLDSGWVYTFIHTPDGRRQILDLHFPGDIVGTNQIAFAESTCGIAAATDGVICPFPKSGLRGVFSKSSKLTALFYTFAMIDHAAVLDRLRATGRMPAALRVLLVLLQCRARLRIMEPSYADAFELPLQQDVIGDMIGLSNISVSNALKQLKEDGLVARQGRWISFPSEERAMTLIDFADHYYEIDTSWFPGPQGAGGEQRIKAL</sequence>
<dbReference type="InterPro" id="IPR014710">
    <property type="entry name" value="RmlC-like_jellyroll"/>
</dbReference>
<dbReference type="RefSeq" id="WP_307154394.1">
    <property type="nucleotide sequence ID" value="NZ_JAUSUK010000002.1"/>
</dbReference>
<keyword evidence="3" id="KW-0804">Transcription</keyword>
<evidence type="ECO:0000256" key="2">
    <source>
        <dbReference type="ARBA" id="ARBA00023125"/>
    </source>
</evidence>
<dbReference type="InterPro" id="IPR036388">
    <property type="entry name" value="WH-like_DNA-bd_sf"/>
</dbReference>
<evidence type="ECO:0000256" key="3">
    <source>
        <dbReference type="ARBA" id="ARBA00023163"/>
    </source>
</evidence>
<gene>
    <name evidence="5" type="ORF">J2R99_002057</name>
</gene>
<evidence type="ECO:0000259" key="4">
    <source>
        <dbReference type="PROSITE" id="PS51063"/>
    </source>
</evidence>
<dbReference type="PROSITE" id="PS51063">
    <property type="entry name" value="HTH_CRP_2"/>
    <property type="match status" value="1"/>
</dbReference>
<evidence type="ECO:0000313" key="5">
    <source>
        <dbReference type="EMBL" id="MDQ0326188.1"/>
    </source>
</evidence>
<keyword evidence="1" id="KW-0805">Transcription regulation</keyword>
<comment type="caution">
    <text evidence="5">The sequence shown here is derived from an EMBL/GenBank/DDBJ whole genome shotgun (WGS) entry which is preliminary data.</text>
</comment>
<keyword evidence="6" id="KW-1185">Reference proteome</keyword>
<dbReference type="InterPro" id="IPR000595">
    <property type="entry name" value="cNMP-bd_dom"/>
</dbReference>
<dbReference type="Gene3D" id="2.60.120.10">
    <property type="entry name" value="Jelly Rolls"/>
    <property type="match status" value="1"/>
</dbReference>
<dbReference type="Pfam" id="PF00027">
    <property type="entry name" value="cNMP_binding"/>
    <property type="match status" value="1"/>
</dbReference>
<protein>
    <submittedName>
        <fullName evidence="5">CRP-like cAMP-binding protein</fullName>
    </submittedName>
</protein>
<keyword evidence="2" id="KW-0238">DNA-binding</keyword>
<dbReference type="InterPro" id="IPR036390">
    <property type="entry name" value="WH_DNA-bd_sf"/>
</dbReference>
<proteinExistence type="predicted"/>
<feature type="domain" description="HTH crp-type" evidence="4">
    <location>
        <begin position="121"/>
        <end position="197"/>
    </location>
</feature>
<dbReference type="CDD" id="cd00038">
    <property type="entry name" value="CAP_ED"/>
    <property type="match status" value="1"/>
</dbReference>
<dbReference type="SUPFAM" id="SSF51206">
    <property type="entry name" value="cAMP-binding domain-like"/>
    <property type="match status" value="1"/>
</dbReference>
<dbReference type="SUPFAM" id="SSF46785">
    <property type="entry name" value="Winged helix' DNA-binding domain"/>
    <property type="match status" value="1"/>
</dbReference>
<accession>A0ABU0C6P2</accession>
<dbReference type="Pfam" id="PF13545">
    <property type="entry name" value="HTH_Crp_2"/>
    <property type="match status" value="1"/>
</dbReference>
<dbReference type="Gene3D" id="1.10.10.10">
    <property type="entry name" value="Winged helix-like DNA-binding domain superfamily/Winged helix DNA-binding domain"/>
    <property type="match status" value="1"/>
</dbReference>
<dbReference type="InterPro" id="IPR012318">
    <property type="entry name" value="HTH_CRP"/>
</dbReference>
<evidence type="ECO:0000256" key="1">
    <source>
        <dbReference type="ARBA" id="ARBA00023015"/>
    </source>
</evidence>
<name>A0ABU0C6P2_9BRAD</name>
<dbReference type="Proteomes" id="UP001230253">
    <property type="component" value="Unassembled WGS sequence"/>
</dbReference>
<dbReference type="InterPro" id="IPR018490">
    <property type="entry name" value="cNMP-bd_dom_sf"/>
</dbReference>
<dbReference type="EMBL" id="JAUSUK010000002">
    <property type="protein sequence ID" value="MDQ0326188.1"/>
    <property type="molecule type" value="Genomic_DNA"/>
</dbReference>
<organism evidence="5 6">
    <name type="scientific">Rhodopseudomonas julia</name>
    <dbReference type="NCBI Taxonomy" id="200617"/>
    <lineage>
        <taxon>Bacteria</taxon>
        <taxon>Pseudomonadati</taxon>
        <taxon>Pseudomonadota</taxon>
        <taxon>Alphaproteobacteria</taxon>
        <taxon>Hyphomicrobiales</taxon>
        <taxon>Nitrobacteraceae</taxon>
        <taxon>Rhodopseudomonas</taxon>
    </lineage>
</organism>